<dbReference type="AlphaFoldDB" id="A0A4Y2MYH9"/>
<sequence>MKRTSQGIWLSGVLRQGKEEVRSRMTQVRSSFMSAHDLPRTAESYKDTESEGVSVYKEQSGLVEKRGGRGWVQRTWMLLDEQWVCVGTVAGDH</sequence>
<reference evidence="1 2" key="1">
    <citation type="journal article" date="2019" name="Sci. Rep.">
        <title>Orb-weaving spider Araneus ventricosus genome elucidates the spidroin gene catalogue.</title>
        <authorList>
            <person name="Kono N."/>
            <person name="Nakamura H."/>
            <person name="Ohtoshi R."/>
            <person name="Moran D.A.P."/>
            <person name="Shinohara A."/>
            <person name="Yoshida Y."/>
            <person name="Fujiwara M."/>
            <person name="Mori M."/>
            <person name="Tomita M."/>
            <person name="Arakawa K."/>
        </authorList>
    </citation>
    <scope>NUCLEOTIDE SEQUENCE [LARGE SCALE GENOMIC DNA]</scope>
</reference>
<name>A0A4Y2MYH9_ARAVE</name>
<comment type="caution">
    <text evidence="1">The sequence shown here is derived from an EMBL/GenBank/DDBJ whole genome shotgun (WGS) entry which is preliminary data.</text>
</comment>
<dbReference type="Proteomes" id="UP000499080">
    <property type="component" value="Unassembled WGS sequence"/>
</dbReference>
<keyword evidence="2" id="KW-1185">Reference proteome</keyword>
<accession>A0A4Y2MYH9</accession>
<evidence type="ECO:0000313" key="1">
    <source>
        <dbReference type="EMBL" id="GBN31410.1"/>
    </source>
</evidence>
<proteinExistence type="predicted"/>
<evidence type="ECO:0000313" key="2">
    <source>
        <dbReference type="Proteomes" id="UP000499080"/>
    </source>
</evidence>
<organism evidence="1 2">
    <name type="scientific">Araneus ventricosus</name>
    <name type="common">Orbweaver spider</name>
    <name type="synonym">Epeira ventricosa</name>
    <dbReference type="NCBI Taxonomy" id="182803"/>
    <lineage>
        <taxon>Eukaryota</taxon>
        <taxon>Metazoa</taxon>
        <taxon>Ecdysozoa</taxon>
        <taxon>Arthropoda</taxon>
        <taxon>Chelicerata</taxon>
        <taxon>Arachnida</taxon>
        <taxon>Araneae</taxon>
        <taxon>Araneomorphae</taxon>
        <taxon>Entelegynae</taxon>
        <taxon>Araneoidea</taxon>
        <taxon>Araneidae</taxon>
        <taxon>Araneus</taxon>
    </lineage>
</organism>
<dbReference type="EMBL" id="BGPR01008076">
    <property type="protein sequence ID" value="GBN31410.1"/>
    <property type="molecule type" value="Genomic_DNA"/>
</dbReference>
<protein>
    <submittedName>
        <fullName evidence="1">Uncharacterized protein</fullName>
    </submittedName>
</protein>
<gene>
    <name evidence="1" type="ORF">AVEN_105328_1</name>
</gene>